<dbReference type="InterPro" id="IPR000571">
    <property type="entry name" value="Znf_CCCH"/>
</dbReference>
<protein>
    <submittedName>
        <fullName evidence="11">Uncharacterized LOC115404517</fullName>
    </submittedName>
</protein>
<evidence type="ECO:0000256" key="7">
    <source>
        <dbReference type="PROSITE-ProRule" id="PRU00723"/>
    </source>
</evidence>
<feature type="domain" description="WWE" evidence="10">
    <location>
        <begin position="271"/>
        <end position="353"/>
    </location>
</feature>
<dbReference type="OMA" id="GRYYQWQ"/>
<feature type="domain" description="C3H1-type" evidence="9">
    <location>
        <begin position="36"/>
        <end position="63"/>
    </location>
</feature>
<gene>
    <name evidence="11" type="primary">si:ch211-244b2.4</name>
</gene>
<evidence type="ECO:0000256" key="4">
    <source>
        <dbReference type="ARBA" id="ARBA00022833"/>
    </source>
</evidence>
<proteinExistence type="inferred from homology"/>
<feature type="domain" description="C3H1-type" evidence="9">
    <location>
        <begin position="64"/>
        <end position="83"/>
    </location>
</feature>
<evidence type="ECO:0000256" key="5">
    <source>
        <dbReference type="ARBA" id="ARBA00023242"/>
    </source>
</evidence>
<reference evidence="11" key="1">
    <citation type="submission" date="2019-06" db="EMBL/GenBank/DDBJ databases">
        <authorList>
            <consortium name="Wellcome Sanger Institute Data Sharing"/>
        </authorList>
    </citation>
    <scope>NUCLEOTIDE SEQUENCE [LARGE SCALE GENOMIC DNA]</scope>
</reference>
<comment type="similarity">
    <text evidence="6">Belongs to the ARTD/PARP family.</text>
</comment>
<dbReference type="GO" id="GO:1990404">
    <property type="term" value="F:NAD+-protein mono-ADP-ribosyltransferase activity"/>
    <property type="evidence" value="ECO:0007669"/>
    <property type="project" value="TreeGrafter"/>
</dbReference>
<evidence type="ECO:0000256" key="3">
    <source>
        <dbReference type="ARBA" id="ARBA00022771"/>
    </source>
</evidence>
<dbReference type="PROSITE" id="PS50103">
    <property type="entry name" value="ZF_C3H1"/>
    <property type="match status" value="2"/>
</dbReference>
<keyword evidence="4 7" id="KW-0862">Zinc</keyword>
<comment type="subcellular location">
    <subcellularLocation>
        <location evidence="1">Nucleus</location>
    </subcellularLocation>
</comment>
<dbReference type="InterPro" id="IPR037197">
    <property type="entry name" value="WWE_dom_sf"/>
</dbReference>
<dbReference type="PANTHER" id="PTHR45740">
    <property type="entry name" value="POLY [ADP-RIBOSE] POLYMERASE"/>
    <property type="match status" value="1"/>
</dbReference>
<dbReference type="InterPro" id="IPR051712">
    <property type="entry name" value="ARTD-AVP"/>
</dbReference>
<evidence type="ECO:0000313" key="12">
    <source>
        <dbReference type="Proteomes" id="UP000472267"/>
    </source>
</evidence>
<dbReference type="InterPro" id="IPR036855">
    <property type="entry name" value="Znf_CCCH_sf"/>
</dbReference>
<evidence type="ECO:0000256" key="8">
    <source>
        <dbReference type="SAM" id="MobiDB-lite"/>
    </source>
</evidence>
<name>A0A672GAS2_SALFA</name>
<dbReference type="GO" id="GO:0005634">
    <property type="term" value="C:nucleus"/>
    <property type="evidence" value="ECO:0007669"/>
    <property type="project" value="UniProtKB-SubCell"/>
</dbReference>
<dbReference type="PROSITE" id="PS50918">
    <property type="entry name" value="WWE"/>
    <property type="match status" value="2"/>
</dbReference>
<organism evidence="11 12">
    <name type="scientific">Salarias fasciatus</name>
    <name type="common">Jewelled blenny</name>
    <name type="synonym">Blennius fasciatus</name>
    <dbReference type="NCBI Taxonomy" id="181472"/>
    <lineage>
        <taxon>Eukaryota</taxon>
        <taxon>Metazoa</taxon>
        <taxon>Chordata</taxon>
        <taxon>Craniata</taxon>
        <taxon>Vertebrata</taxon>
        <taxon>Euteleostomi</taxon>
        <taxon>Actinopterygii</taxon>
        <taxon>Neopterygii</taxon>
        <taxon>Teleostei</taxon>
        <taxon>Neoteleostei</taxon>
        <taxon>Acanthomorphata</taxon>
        <taxon>Ovalentaria</taxon>
        <taxon>Blenniimorphae</taxon>
        <taxon>Blenniiformes</taxon>
        <taxon>Blennioidei</taxon>
        <taxon>Blenniidae</taxon>
        <taxon>Salariinae</taxon>
        <taxon>Salarias</taxon>
    </lineage>
</organism>
<evidence type="ECO:0000256" key="2">
    <source>
        <dbReference type="ARBA" id="ARBA00022723"/>
    </source>
</evidence>
<sequence>RSSSDTDEGSSSSEDSDVVRFEESDESPESDGFPQPSARQPCKFYNDGGCRDGSHCRYLHVCKFHLQGRCRYGNACKLSHSVGGGGRGGRGGGGGGEGRVGGGGGGRAPLLTDGRPFQWQLKSRDGWKDIENDHVIEAQYSLPHSKSIKIYNTAYGAVSIDFSQVRVIGKNLQVRRLDDGSSTWSWFCILRKKWIKYGEKDAKGQGSPVSSLDIERKYQSDPTGSFSFSVGGSRVEIRFREMVQMGQSRKRRVTRRPQFRYKQTGGGNAPAMPAIANLSLGSKPQWQFKGDSGWHVFRDRPGCSITTTDIEARFEQNPRGSLTFTVNGQNYKLDFGAMSQTNLKTQHRRAIRRVMV</sequence>
<dbReference type="Ensembl" id="ENSSFAT00005016580.1">
    <property type="protein sequence ID" value="ENSSFAP00005015938.1"/>
    <property type="gene ID" value="ENSSFAG00005008482.1"/>
</dbReference>
<dbReference type="Pfam" id="PF02825">
    <property type="entry name" value="WWE"/>
    <property type="match status" value="2"/>
</dbReference>
<keyword evidence="5" id="KW-0539">Nucleus</keyword>
<dbReference type="Proteomes" id="UP000472267">
    <property type="component" value="Chromosome 17"/>
</dbReference>
<evidence type="ECO:0000256" key="1">
    <source>
        <dbReference type="ARBA" id="ARBA00004123"/>
    </source>
</evidence>
<reference evidence="11" key="2">
    <citation type="submission" date="2025-08" db="UniProtKB">
        <authorList>
            <consortium name="Ensembl"/>
        </authorList>
    </citation>
    <scope>IDENTIFICATION</scope>
</reference>
<dbReference type="GO" id="GO:0008270">
    <property type="term" value="F:zinc ion binding"/>
    <property type="evidence" value="ECO:0007669"/>
    <property type="project" value="UniProtKB-KW"/>
</dbReference>
<dbReference type="PANTHER" id="PTHR45740:SF14">
    <property type="entry name" value="NOVEL PROTEIN"/>
    <property type="match status" value="1"/>
</dbReference>
<dbReference type="FunCoup" id="A0A672GAS2">
    <property type="interactions" value="40"/>
</dbReference>
<reference evidence="11" key="3">
    <citation type="submission" date="2025-09" db="UniProtKB">
        <authorList>
            <consortium name="Ensembl"/>
        </authorList>
    </citation>
    <scope>IDENTIFICATION</scope>
</reference>
<feature type="compositionally biased region" description="Gly residues" evidence="8">
    <location>
        <begin position="83"/>
        <end position="107"/>
    </location>
</feature>
<feature type="domain" description="WWE" evidence="10">
    <location>
        <begin position="169"/>
        <end position="256"/>
    </location>
</feature>
<feature type="region of interest" description="Disordered" evidence="8">
    <location>
        <begin position="1"/>
        <end position="39"/>
    </location>
</feature>
<dbReference type="Pfam" id="PF23466">
    <property type="entry name" value="WWE_4"/>
    <property type="match status" value="1"/>
</dbReference>
<evidence type="ECO:0000259" key="10">
    <source>
        <dbReference type="PROSITE" id="PS50918"/>
    </source>
</evidence>
<keyword evidence="12" id="KW-1185">Reference proteome</keyword>
<dbReference type="SUPFAM" id="SSF90229">
    <property type="entry name" value="CCCH zinc finger"/>
    <property type="match status" value="1"/>
</dbReference>
<evidence type="ECO:0000256" key="6">
    <source>
        <dbReference type="ARBA" id="ARBA00024347"/>
    </source>
</evidence>
<keyword evidence="2 7" id="KW-0479">Metal-binding</keyword>
<dbReference type="SUPFAM" id="SSF117839">
    <property type="entry name" value="WWE domain"/>
    <property type="match status" value="2"/>
</dbReference>
<accession>A0A672GAS2</accession>
<dbReference type="InterPro" id="IPR004170">
    <property type="entry name" value="WWE_dom"/>
</dbReference>
<evidence type="ECO:0000259" key="9">
    <source>
        <dbReference type="PROSITE" id="PS50103"/>
    </source>
</evidence>
<dbReference type="InParanoid" id="A0A672GAS2"/>
<feature type="region of interest" description="Disordered" evidence="8">
    <location>
        <begin position="83"/>
        <end position="110"/>
    </location>
</feature>
<dbReference type="SMART" id="SM00356">
    <property type="entry name" value="ZnF_C3H1"/>
    <property type="match status" value="1"/>
</dbReference>
<dbReference type="Gene3D" id="3.30.720.50">
    <property type="match status" value="2"/>
</dbReference>
<keyword evidence="3 7" id="KW-0863">Zinc-finger</keyword>
<dbReference type="AlphaFoldDB" id="A0A672GAS2"/>
<dbReference type="GO" id="GO:0003950">
    <property type="term" value="F:NAD+ poly-ADP-ribosyltransferase activity"/>
    <property type="evidence" value="ECO:0007669"/>
    <property type="project" value="TreeGrafter"/>
</dbReference>
<feature type="zinc finger region" description="C3H1-type" evidence="7">
    <location>
        <begin position="36"/>
        <end position="63"/>
    </location>
</feature>
<evidence type="ECO:0000313" key="11">
    <source>
        <dbReference type="Ensembl" id="ENSSFAP00005015938.1"/>
    </source>
</evidence>
<feature type="zinc finger region" description="C3H1-type" evidence="7">
    <location>
        <begin position="64"/>
        <end position="83"/>
    </location>
</feature>